<evidence type="ECO:0000256" key="10">
    <source>
        <dbReference type="ARBA" id="ARBA00023180"/>
    </source>
</evidence>
<comment type="subunit">
    <text evidence="3">Component of the ER membrane protein complex (EMC).</text>
</comment>
<accession>A0A7S4PJY5</accession>
<comment type="similarity">
    <text evidence="2">Belongs to the EMC1 family.</text>
</comment>
<keyword evidence="7" id="KW-0256">Endoplasmic reticulum</keyword>
<dbReference type="InterPro" id="IPR058545">
    <property type="entry name" value="Beta-prop_EMC1_1st"/>
</dbReference>
<keyword evidence="6 12" id="KW-0732">Signal</keyword>
<dbReference type="GO" id="GO:0072546">
    <property type="term" value="C:EMC complex"/>
    <property type="evidence" value="ECO:0007669"/>
    <property type="project" value="InterPro"/>
</dbReference>
<dbReference type="Pfam" id="PF25293">
    <property type="entry name" value="Beta-prop_EMC1_N"/>
    <property type="match status" value="1"/>
</dbReference>
<evidence type="ECO:0000256" key="5">
    <source>
        <dbReference type="ARBA" id="ARBA00022692"/>
    </source>
</evidence>
<dbReference type="InterPro" id="IPR011047">
    <property type="entry name" value="Quinoprotein_ADH-like_sf"/>
</dbReference>
<dbReference type="GO" id="GO:0034975">
    <property type="term" value="P:protein folding in endoplasmic reticulum"/>
    <property type="evidence" value="ECO:0007669"/>
    <property type="project" value="TreeGrafter"/>
</dbReference>
<evidence type="ECO:0000256" key="1">
    <source>
        <dbReference type="ARBA" id="ARBA00004115"/>
    </source>
</evidence>
<dbReference type="OMA" id="WSIMPLN"/>
<evidence type="ECO:0000256" key="3">
    <source>
        <dbReference type="ARBA" id="ARBA00011276"/>
    </source>
</evidence>
<evidence type="ECO:0000256" key="12">
    <source>
        <dbReference type="SAM" id="SignalP"/>
    </source>
</evidence>
<feature type="domain" description="ER membrane protein complex subunit 1 C-terminal" evidence="13">
    <location>
        <begin position="759"/>
        <end position="976"/>
    </location>
</feature>
<dbReference type="EMBL" id="HBKN01047139">
    <property type="protein sequence ID" value="CAE2337012.1"/>
    <property type="molecule type" value="Transcribed_RNA"/>
</dbReference>
<dbReference type="PANTHER" id="PTHR21573">
    <property type="entry name" value="ER MEMBRANE PROTEIN COMPLEX SUBUNIT 1"/>
    <property type="match status" value="1"/>
</dbReference>
<name>A0A7S4PJY5_GUITH</name>
<evidence type="ECO:0000256" key="9">
    <source>
        <dbReference type="ARBA" id="ARBA00023136"/>
    </source>
</evidence>
<gene>
    <name evidence="15" type="ORF">GTHE00462_LOCUS36780</name>
</gene>
<dbReference type="AlphaFoldDB" id="A0A7S4PJY5"/>
<dbReference type="InterPro" id="IPR015943">
    <property type="entry name" value="WD40/YVTN_repeat-like_dom_sf"/>
</dbReference>
<keyword evidence="9 11" id="KW-0472">Membrane</keyword>
<evidence type="ECO:0000256" key="2">
    <source>
        <dbReference type="ARBA" id="ARBA00007904"/>
    </source>
</evidence>
<organism evidence="15">
    <name type="scientific">Guillardia theta</name>
    <name type="common">Cryptophyte</name>
    <name type="synonym">Cryptomonas phi</name>
    <dbReference type="NCBI Taxonomy" id="55529"/>
    <lineage>
        <taxon>Eukaryota</taxon>
        <taxon>Cryptophyceae</taxon>
        <taxon>Pyrenomonadales</taxon>
        <taxon>Geminigeraceae</taxon>
        <taxon>Guillardia</taxon>
    </lineage>
</organism>
<feature type="transmembrane region" description="Helical" evidence="11">
    <location>
        <begin position="949"/>
        <end position="968"/>
    </location>
</feature>
<keyword evidence="10" id="KW-0325">Glycoprotein</keyword>
<feature type="domain" description="EMC1 first beta-propeller" evidence="14">
    <location>
        <begin position="22"/>
        <end position="413"/>
    </location>
</feature>
<evidence type="ECO:0000256" key="11">
    <source>
        <dbReference type="SAM" id="Phobius"/>
    </source>
</evidence>
<comment type="subcellular location">
    <subcellularLocation>
        <location evidence="1">Endoplasmic reticulum membrane</location>
        <topology evidence="1">Single-pass type I membrane protein</topology>
    </subcellularLocation>
</comment>
<evidence type="ECO:0000256" key="6">
    <source>
        <dbReference type="ARBA" id="ARBA00022729"/>
    </source>
</evidence>
<evidence type="ECO:0000256" key="4">
    <source>
        <dbReference type="ARBA" id="ARBA00020824"/>
    </source>
</evidence>
<evidence type="ECO:0000259" key="13">
    <source>
        <dbReference type="Pfam" id="PF07774"/>
    </source>
</evidence>
<keyword evidence="5 11" id="KW-0812">Transmembrane</keyword>
<evidence type="ECO:0000259" key="14">
    <source>
        <dbReference type="Pfam" id="PF25293"/>
    </source>
</evidence>
<evidence type="ECO:0000256" key="7">
    <source>
        <dbReference type="ARBA" id="ARBA00022824"/>
    </source>
</evidence>
<dbReference type="SUPFAM" id="SSF50998">
    <property type="entry name" value="Quinoprotein alcohol dehydrogenase-like"/>
    <property type="match status" value="1"/>
</dbReference>
<sequence length="977" mass="108457">MLAYQSFTLLACLICLPFVSSLYEDQAGLNDFHVQNIGKPTSLLFHPDPHKRRLFFATDLNIIGALDSKHGTILWRHSLGNEEINAIEYSGRFLASLSGRGKIVRVWNAADGVLIWDQPTNSEADDSRRDLKFSIRFADVNGDDVEDVIVATGNMVLVFSTSNGRKMWEWKSRKTNIKDAEILFADAKNVQVVAVDSNKVDRDPMVAKINSKDGSTIADFGKAIEGASKCDSVSSNYGGVLACLQASSSSVHFFKAETGKRWTSSVASQASKEAVSVELLKSDEMMIVRYVNQAAIVASLDEGTAKVLHTFEGQPGTLISYGSDKNGDVLVAQAQPTSKGLVLKSFHLKTKELVTNEIASSIWSKEENGSIEMMAVNPYVRKDGSGGLRLLLLSENYALTLFQQGSVLWERHEALAYITEAELVDLPLPALSHNELLDENVINSLNPISRLVRRCIADMTDLIDFLMKSSQLQTGASTRQRAAWDEVGVSLKHDMHGDRFGFNKILVFVTSPGMVFGMHSQTGNIVWKKFYGNDAILERFFLTKATSPDGQLECLVLGRSKQNSGHTFVAWMQPLTGAETSRKVLPVKVIQASLVPLLTQKHSYMVMMMDSAHKVHLLPDTPKTREAFRKRALHVVFYLVDKERSAIDGFGMREVGDEMRGEVIWTVAFPKGEKLLTISAQRMNEAIRSAGRVLGNRAVLLKYLNKNLLAVATATQERNERIGQADPVVRVYLIDTVIGAIVHTASHKDATGPVEIVQSENVVIYTLWNNKKQRNEIAVLELYENTKHEIMTAGEMMMYNDSKTTYTSHALDKPRVLSQTYITHTAFKTMAVAHTMHGITTKNVIAALASDQIFSIDKKLLDPRRPIGKPSPDDMEEGLMPYSPFLPVMPTAVLSYNRTILQLRKIVVAPARIESTCLMVAVGADVFFSRVTPAKAFDCLGDDFNYTSLVLSTLALMILSWVVSWFQAKRELSQAWK</sequence>
<keyword evidence="8 11" id="KW-1133">Transmembrane helix</keyword>
<feature type="signal peptide" evidence="12">
    <location>
        <begin position="1"/>
        <end position="21"/>
    </location>
</feature>
<dbReference type="InterPro" id="IPR026895">
    <property type="entry name" value="EMC1"/>
</dbReference>
<dbReference type="InterPro" id="IPR011678">
    <property type="entry name" value="EMC1_C"/>
</dbReference>
<proteinExistence type="inferred from homology"/>
<dbReference type="PANTHER" id="PTHR21573:SF0">
    <property type="entry name" value="ER MEMBRANE PROTEIN COMPLEX SUBUNIT 1"/>
    <property type="match status" value="1"/>
</dbReference>
<evidence type="ECO:0000313" key="15">
    <source>
        <dbReference type="EMBL" id="CAE2337012.1"/>
    </source>
</evidence>
<dbReference type="Gene3D" id="2.130.10.10">
    <property type="entry name" value="YVTN repeat-like/Quinoprotein amine dehydrogenase"/>
    <property type="match status" value="1"/>
</dbReference>
<feature type="chain" id="PRO_5031429923" description="ER membrane protein complex subunit 1" evidence="12">
    <location>
        <begin position="22"/>
        <end position="977"/>
    </location>
</feature>
<protein>
    <recommendedName>
        <fullName evidence="4">ER membrane protein complex subunit 1</fullName>
    </recommendedName>
</protein>
<evidence type="ECO:0000256" key="8">
    <source>
        <dbReference type="ARBA" id="ARBA00022989"/>
    </source>
</evidence>
<reference evidence="15" key="1">
    <citation type="submission" date="2021-01" db="EMBL/GenBank/DDBJ databases">
        <authorList>
            <person name="Corre E."/>
            <person name="Pelletier E."/>
            <person name="Niang G."/>
            <person name="Scheremetjew M."/>
            <person name="Finn R."/>
            <person name="Kale V."/>
            <person name="Holt S."/>
            <person name="Cochrane G."/>
            <person name="Meng A."/>
            <person name="Brown T."/>
            <person name="Cohen L."/>
        </authorList>
    </citation>
    <scope>NUCLEOTIDE SEQUENCE</scope>
    <source>
        <strain evidence="15">CCMP 2712</strain>
    </source>
</reference>
<dbReference type="Pfam" id="PF07774">
    <property type="entry name" value="EMC1_C"/>
    <property type="match status" value="1"/>
</dbReference>